<dbReference type="OrthoDB" id="9814556at2"/>
<protein>
    <recommendedName>
        <fullName evidence="6">4,4'-diaponeurosporene oxygenase</fullName>
    </recommendedName>
    <alternativeName>
        <fullName evidence="7">4,4'-diaponeurosporene oxidase</fullName>
    </alternativeName>
    <alternativeName>
        <fullName evidence="8">Carotenoid oxidase</fullName>
    </alternativeName>
</protein>
<comment type="cofactor">
    <cofactor evidence="1">
        <name>FAD</name>
        <dbReference type="ChEBI" id="CHEBI:57692"/>
    </cofactor>
</comment>
<evidence type="ECO:0000256" key="4">
    <source>
        <dbReference type="ARBA" id="ARBA00037901"/>
    </source>
</evidence>
<dbReference type="EMBL" id="CP016540">
    <property type="protein sequence ID" value="ANU27199.1"/>
    <property type="molecule type" value="Genomic_DNA"/>
</dbReference>
<dbReference type="Pfam" id="PF01593">
    <property type="entry name" value="Amino_oxidase"/>
    <property type="match status" value="1"/>
</dbReference>
<dbReference type="InterPro" id="IPR014105">
    <property type="entry name" value="Carotenoid/retinoid_OxRdtase"/>
</dbReference>
<evidence type="ECO:0000259" key="12">
    <source>
        <dbReference type="Pfam" id="PF01593"/>
    </source>
</evidence>
<dbReference type="RefSeq" id="WP_049693604.1">
    <property type="nucleotide sequence ID" value="NZ_CP016540.2"/>
</dbReference>
<dbReference type="SUPFAM" id="SSF51905">
    <property type="entry name" value="FAD/NAD(P)-binding domain"/>
    <property type="match status" value="1"/>
</dbReference>
<gene>
    <name evidence="13" type="ORF">I858_009375</name>
</gene>
<evidence type="ECO:0000256" key="6">
    <source>
        <dbReference type="ARBA" id="ARBA00039159"/>
    </source>
</evidence>
<evidence type="ECO:0000256" key="8">
    <source>
        <dbReference type="ARBA" id="ARBA00042619"/>
    </source>
</evidence>
<evidence type="ECO:0000313" key="13">
    <source>
        <dbReference type="EMBL" id="ANU27199.1"/>
    </source>
</evidence>
<dbReference type="NCBIfam" id="TIGR02734">
    <property type="entry name" value="crtI_fam"/>
    <property type="match status" value="1"/>
</dbReference>
<dbReference type="InterPro" id="IPR002937">
    <property type="entry name" value="Amino_oxidase"/>
</dbReference>
<dbReference type="PANTHER" id="PTHR43734:SF7">
    <property type="entry name" value="4,4'-DIAPONEUROSPORENE OXYGENASE"/>
    <property type="match status" value="1"/>
</dbReference>
<dbReference type="Gene3D" id="3.50.50.60">
    <property type="entry name" value="FAD/NAD(P)-binding domain"/>
    <property type="match status" value="2"/>
</dbReference>
<keyword evidence="3 10" id="KW-0560">Oxidoreductase</keyword>
<evidence type="ECO:0000256" key="7">
    <source>
        <dbReference type="ARBA" id="ARBA00041900"/>
    </source>
</evidence>
<feature type="domain" description="Amine oxidase" evidence="12">
    <location>
        <begin position="11"/>
        <end position="487"/>
    </location>
</feature>
<comment type="pathway">
    <text evidence="4">Carotenoid biosynthesis; staphyloxanthin biosynthesis; staphyloxanthin from farnesyl diphosphate: step 3/5.</text>
</comment>
<proteinExistence type="inferred from homology"/>
<dbReference type="KEGG" id="pll:I858_009375"/>
<feature type="chain" id="PRO_5008529097" description="4,4'-diaponeurosporene oxygenase" evidence="11">
    <location>
        <begin position="24"/>
        <end position="497"/>
    </location>
</feature>
<evidence type="ECO:0000256" key="1">
    <source>
        <dbReference type="ARBA" id="ARBA00001974"/>
    </source>
</evidence>
<keyword evidence="2 10" id="KW-0125">Carotenoid biosynthesis</keyword>
<evidence type="ECO:0000256" key="10">
    <source>
        <dbReference type="RuleBase" id="RU362075"/>
    </source>
</evidence>
<reference evidence="13" key="1">
    <citation type="submission" date="2016-10" db="EMBL/GenBank/DDBJ databases">
        <authorList>
            <person name="See-Too W.S."/>
        </authorList>
    </citation>
    <scope>NUCLEOTIDE SEQUENCE</scope>
    <source>
        <strain evidence="13">L10.15</strain>
    </source>
</reference>
<name>A0A1B1S219_9BACL</name>
<accession>A0A1B1S219</accession>
<evidence type="ECO:0000256" key="9">
    <source>
        <dbReference type="ARBA" id="ARBA00048532"/>
    </source>
</evidence>
<comment type="catalytic activity">
    <reaction evidence="9">
        <text>all-trans-4,4'-diaponeurosporene + 2 AH2 + 2 O2 = 4,4'-diaponeurosporenal + 2 A + 3 H2O</text>
        <dbReference type="Rhea" id="RHEA:56104"/>
        <dbReference type="ChEBI" id="CHEBI:13193"/>
        <dbReference type="ChEBI" id="CHEBI:15377"/>
        <dbReference type="ChEBI" id="CHEBI:15379"/>
        <dbReference type="ChEBI" id="CHEBI:17499"/>
        <dbReference type="ChEBI" id="CHEBI:62743"/>
        <dbReference type="ChEBI" id="CHEBI:79065"/>
    </reaction>
</comment>
<evidence type="ECO:0000256" key="2">
    <source>
        <dbReference type="ARBA" id="ARBA00022746"/>
    </source>
</evidence>
<dbReference type="PANTHER" id="PTHR43734">
    <property type="entry name" value="PHYTOENE DESATURASE"/>
    <property type="match status" value="1"/>
</dbReference>
<evidence type="ECO:0000256" key="11">
    <source>
        <dbReference type="SAM" id="SignalP"/>
    </source>
</evidence>
<comment type="similarity">
    <text evidence="5">Belongs to the carotenoid/retinoid oxidoreductase family. CrtP subfamily.</text>
</comment>
<sequence length="497" mass="55146">MKKIVIVGGGLGGLASAVTLAHAGFAVELFEKNDHLGGKLMPVKLGNYHFDFGPNTITMPDVFATVISQTGENPEDYLDFIPLKAHTRNHFPDGSMFDFTSNQQQMISQLQKIDALAADNYPAFIKEISRLYKLSERFFFPVTFQSWRDYLSPSLGFAVFQVRPLESMHHFFQRYFTSPFLVQAFDRYATYIGSSPYQAPATFSMIAYLELVDGVFYTKGGNTRIAEAFATVARNTGAQLHTNTAVSKILIEKGKAIGIGLEDGTRIAADQVILNGDLLSAFPNLVEEKARPSLSNRKIAAFEPSISAFVITVGLTQKLDILKHHNVFFSSDYKKEFNDLFDASKYSNEPTVYISNSSHTDPSISPDGDNLFILVNAPALTKEGHLQIDPESYKERIYDFLLSYGVDIRSYLAVEKVFTPAFIREKFGSFRGALYGPSSNRRKDAFLRPPNASRDIQNLYFVGGSTHPGGGSPMVVLSGLNVSKKIIEHAKKTLPSK</sequence>
<keyword evidence="14" id="KW-1185">Reference proteome</keyword>
<dbReference type="GO" id="GO:0016117">
    <property type="term" value="P:carotenoid biosynthetic process"/>
    <property type="evidence" value="ECO:0007669"/>
    <property type="project" value="UniProtKB-KW"/>
</dbReference>
<keyword evidence="11" id="KW-0732">Signal</keyword>
<organism evidence="13 14">
    <name type="scientific">Planococcus versutus</name>
    <dbReference type="NCBI Taxonomy" id="1302659"/>
    <lineage>
        <taxon>Bacteria</taxon>
        <taxon>Bacillati</taxon>
        <taxon>Bacillota</taxon>
        <taxon>Bacilli</taxon>
        <taxon>Bacillales</taxon>
        <taxon>Caryophanaceae</taxon>
        <taxon>Planococcus</taxon>
    </lineage>
</organism>
<evidence type="ECO:0000313" key="14">
    <source>
        <dbReference type="Proteomes" id="UP000053354"/>
    </source>
</evidence>
<evidence type="ECO:0000256" key="3">
    <source>
        <dbReference type="ARBA" id="ARBA00023002"/>
    </source>
</evidence>
<evidence type="ECO:0000256" key="5">
    <source>
        <dbReference type="ARBA" id="ARBA00038194"/>
    </source>
</evidence>
<dbReference type="Proteomes" id="UP000053354">
    <property type="component" value="Chromosome"/>
</dbReference>
<dbReference type="AlphaFoldDB" id="A0A1B1S219"/>
<dbReference type="InterPro" id="IPR036188">
    <property type="entry name" value="FAD/NAD-bd_sf"/>
</dbReference>
<feature type="signal peptide" evidence="11">
    <location>
        <begin position="1"/>
        <end position="23"/>
    </location>
</feature>
<dbReference type="STRING" id="1302659.I858_009375"/>
<dbReference type="GO" id="GO:0016491">
    <property type="term" value="F:oxidoreductase activity"/>
    <property type="evidence" value="ECO:0007669"/>
    <property type="project" value="UniProtKB-KW"/>
</dbReference>